<sequence>MNTFIRQCISLYRGDNSLIKIVKIAVLSISSLALVACSSAQKLGIQKFPQLDSETVYVGQFEPEPSHHCQLIKSEQVDYGVKGKLSTGLLGSGSFYDKMAETLSAEAVKSGANYVHVDVPHSLMLFGLDVNALADAKANYYRCSNPPGRK</sequence>
<dbReference type="Proteomes" id="UP001209854">
    <property type="component" value="Unassembled WGS sequence"/>
</dbReference>
<name>A0ABT3N0J1_9GAMM</name>
<dbReference type="RefSeq" id="WP_262564925.1">
    <property type="nucleotide sequence ID" value="NZ_JAPFCC010000001.1"/>
</dbReference>
<dbReference type="EMBL" id="JAPFCC010000001">
    <property type="protein sequence ID" value="MCW7555144.1"/>
    <property type="molecule type" value="Genomic_DNA"/>
</dbReference>
<organism evidence="1 2">
    <name type="scientific">Endozoicomonas gorgoniicola</name>
    <dbReference type="NCBI Taxonomy" id="1234144"/>
    <lineage>
        <taxon>Bacteria</taxon>
        <taxon>Pseudomonadati</taxon>
        <taxon>Pseudomonadota</taxon>
        <taxon>Gammaproteobacteria</taxon>
        <taxon>Oceanospirillales</taxon>
        <taxon>Endozoicomonadaceae</taxon>
        <taxon>Endozoicomonas</taxon>
    </lineage>
</organism>
<evidence type="ECO:0008006" key="3">
    <source>
        <dbReference type="Google" id="ProtNLM"/>
    </source>
</evidence>
<protein>
    <recommendedName>
        <fullName evidence="3">Lipoprotein</fullName>
    </recommendedName>
</protein>
<gene>
    <name evidence="1" type="ORF">NX722_21455</name>
</gene>
<evidence type="ECO:0000313" key="2">
    <source>
        <dbReference type="Proteomes" id="UP001209854"/>
    </source>
</evidence>
<proteinExistence type="predicted"/>
<evidence type="ECO:0000313" key="1">
    <source>
        <dbReference type="EMBL" id="MCW7555144.1"/>
    </source>
</evidence>
<reference evidence="1 2" key="1">
    <citation type="submission" date="2022-10" db="EMBL/GenBank/DDBJ databases">
        <title>High-quality genome sequences of two octocoral-associated bacteria, Endozoicomonas euniceicola EF212 and Endozoicomonas gorgoniicola PS125.</title>
        <authorList>
            <person name="Chiou Y.-J."/>
            <person name="Chen Y.-H."/>
        </authorList>
    </citation>
    <scope>NUCLEOTIDE SEQUENCE [LARGE SCALE GENOMIC DNA]</scope>
    <source>
        <strain evidence="1 2">PS125</strain>
    </source>
</reference>
<accession>A0ABT3N0J1</accession>
<comment type="caution">
    <text evidence="1">The sequence shown here is derived from an EMBL/GenBank/DDBJ whole genome shotgun (WGS) entry which is preliminary data.</text>
</comment>
<keyword evidence="2" id="KW-1185">Reference proteome</keyword>